<dbReference type="SMART" id="SM00028">
    <property type="entry name" value="TPR"/>
    <property type="match status" value="2"/>
</dbReference>
<dbReference type="EMBL" id="JBHPON010000003">
    <property type="protein sequence ID" value="MFC6037733.1"/>
    <property type="molecule type" value="Genomic_DNA"/>
</dbReference>
<dbReference type="Gene3D" id="1.25.40.10">
    <property type="entry name" value="Tetratricopeptide repeat domain"/>
    <property type="match status" value="1"/>
</dbReference>
<name>A0ABW1L329_9PROT</name>
<reference evidence="2 3" key="1">
    <citation type="submission" date="2024-09" db="EMBL/GenBank/DDBJ databases">
        <authorList>
            <person name="Zhang Z.-H."/>
        </authorList>
    </citation>
    <scope>NUCLEOTIDE SEQUENCE [LARGE SCALE GENOMIC DNA]</scope>
    <source>
        <strain evidence="2 3">HHTR114</strain>
    </source>
</reference>
<dbReference type="InterPro" id="IPR019734">
    <property type="entry name" value="TPR_rpt"/>
</dbReference>
<feature type="repeat" description="TPR" evidence="1">
    <location>
        <begin position="155"/>
        <end position="188"/>
    </location>
</feature>
<dbReference type="RefSeq" id="WP_379880877.1">
    <property type="nucleotide sequence ID" value="NZ_JBHPON010000003.1"/>
</dbReference>
<evidence type="ECO:0000313" key="3">
    <source>
        <dbReference type="Proteomes" id="UP001596116"/>
    </source>
</evidence>
<organism evidence="2 3">
    <name type="scientific">Hyphococcus aureus</name>
    <dbReference type="NCBI Taxonomy" id="2666033"/>
    <lineage>
        <taxon>Bacteria</taxon>
        <taxon>Pseudomonadati</taxon>
        <taxon>Pseudomonadota</taxon>
        <taxon>Alphaproteobacteria</taxon>
        <taxon>Parvularculales</taxon>
        <taxon>Parvularculaceae</taxon>
        <taxon>Hyphococcus</taxon>
    </lineage>
</organism>
<gene>
    <name evidence="2" type="ORF">ACFMB1_19425</name>
</gene>
<accession>A0ABW1L329</accession>
<evidence type="ECO:0008006" key="4">
    <source>
        <dbReference type="Google" id="ProtNLM"/>
    </source>
</evidence>
<dbReference type="Proteomes" id="UP001596116">
    <property type="component" value="Unassembled WGS sequence"/>
</dbReference>
<proteinExistence type="predicted"/>
<evidence type="ECO:0000313" key="2">
    <source>
        <dbReference type="EMBL" id="MFC6037733.1"/>
    </source>
</evidence>
<dbReference type="PROSITE" id="PS50005">
    <property type="entry name" value="TPR"/>
    <property type="match status" value="1"/>
</dbReference>
<sequence length="215" mass="23074">MIATLLLLLATPAETLSPRYADCINLIEADLELGRIAAQQWVGEGGGAEARHCLSIADFKAGFPKLAALRLEEIAQRNDAGDDYVRARLLSQAANAWLEGEEPKRAEDALNQALALVPDSAELQLTAAKVYAAQERWHEVITAVTTAEDGDLVSAETFVLRGRARLVFGAHEKAAEDVVAALSLDPTNVDALVLRGDLAQVGISIDVFLDTSQEE</sequence>
<comment type="caution">
    <text evidence="2">The sequence shown here is derived from an EMBL/GenBank/DDBJ whole genome shotgun (WGS) entry which is preliminary data.</text>
</comment>
<protein>
    <recommendedName>
        <fullName evidence="4">Tetratricopeptide repeat protein</fullName>
    </recommendedName>
</protein>
<dbReference type="InterPro" id="IPR011990">
    <property type="entry name" value="TPR-like_helical_dom_sf"/>
</dbReference>
<evidence type="ECO:0000256" key="1">
    <source>
        <dbReference type="PROSITE-ProRule" id="PRU00339"/>
    </source>
</evidence>
<dbReference type="SUPFAM" id="SSF48452">
    <property type="entry name" value="TPR-like"/>
    <property type="match status" value="1"/>
</dbReference>
<keyword evidence="1" id="KW-0802">TPR repeat</keyword>
<keyword evidence="3" id="KW-1185">Reference proteome</keyword>